<dbReference type="AlphaFoldDB" id="A0A507E5W4"/>
<dbReference type="Proteomes" id="UP000318582">
    <property type="component" value="Unassembled WGS sequence"/>
</dbReference>
<organism evidence="4 5">
    <name type="scientific">Powellomyces hirtus</name>
    <dbReference type="NCBI Taxonomy" id="109895"/>
    <lineage>
        <taxon>Eukaryota</taxon>
        <taxon>Fungi</taxon>
        <taxon>Fungi incertae sedis</taxon>
        <taxon>Chytridiomycota</taxon>
        <taxon>Chytridiomycota incertae sedis</taxon>
        <taxon>Chytridiomycetes</taxon>
        <taxon>Spizellomycetales</taxon>
        <taxon>Powellomycetaceae</taxon>
        <taxon>Powellomyces</taxon>
    </lineage>
</organism>
<dbReference type="STRING" id="109895.A0A507E5W4"/>
<dbReference type="SUPFAM" id="SSF48371">
    <property type="entry name" value="ARM repeat"/>
    <property type="match status" value="1"/>
</dbReference>
<evidence type="ECO:0000313" key="5">
    <source>
        <dbReference type="Proteomes" id="UP000318582"/>
    </source>
</evidence>
<sequence>MSISQSELLQWGTAHSTPGAVPANREPIDPKWLEVILGKEDSVRMKECMEIIQDAEKSVHEKEAAFDEFEMLVESLDNANDLRPLKLWAPLIEIVSTSPEPKLRMYAAWVMGTAVQNNFKAQDDFMAAGGLDPILKVLASDTDADVRGKALHCISSAIRQNSAAIGAFMAKNGVAALVSVALDGDARLLKRAIFLIRSLIEEEAPEVAAKAAQAAQENSVPEMAADLMMSETQDTDLVEKCLELLSVLAVKYPNTLSAELRERIKDELIPSVVNAVNEGTIAEDILERLKSAI</sequence>
<dbReference type="EMBL" id="QEAQ01000033">
    <property type="protein sequence ID" value="TPX58685.1"/>
    <property type="molecule type" value="Genomic_DNA"/>
</dbReference>
<evidence type="ECO:0000256" key="1">
    <source>
        <dbReference type="ARBA" id="ARBA00011045"/>
    </source>
</evidence>
<evidence type="ECO:0000259" key="3">
    <source>
        <dbReference type="Pfam" id="PF08609"/>
    </source>
</evidence>
<dbReference type="GO" id="GO:0005783">
    <property type="term" value="C:endoplasmic reticulum"/>
    <property type="evidence" value="ECO:0007669"/>
    <property type="project" value="TreeGrafter"/>
</dbReference>
<dbReference type="InterPro" id="IPR013918">
    <property type="entry name" value="Nucleotide_exch_fac_Fes1"/>
</dbReference>
<reference evidence="4 5" key="1">
    <citation type="journal article" date="2019" name="Sci. Rep.">
        <title>Comparative genomics of chytrid fungi reveal insights into the obligate biotrophic and pathogenic lifestyle of Synchytrium endobioticum.</title>
        <authorList>
            <person name="van de Vossenberg B.T.L.H."/>
            <person name="Warris S."/>
            <person name="Nguyen H.D.T."/>
            <person name="van Gent-Pelzer M.P.E."/>
            <person name="Joly D.L."/>
            <person name="van de Geest H.C."/>
            <person name="Bonants P.J.M."/>
            <person name="Smith D.S."/>
            <person name="Levesque C.A."/>
            <person name="van der Lee T.A.J."/>
        </authorList>
    </citation>
    <scope>NUCLEOTIDE SEQUENCE [LARGE SCALE GENOMIC DNA]</scope>
    <source>
        <strain evidence="4 5">CBS 809.83</strain>
    </source>
</reference>
<dbReference type="PANTHER" id="PTHR19316:SF18">
    <property type="entry name" value="HSP70-BINDING PROTEIN 1"/>
    <property type="match status" value="1"/>
</dbReference>
<comment type="caution">
    <text evidence="4">The sequence shown here is derived from an EMBL/GenBank/DDBJ whole genome shotgun (WGS) entry which is preliminary data.</text>
</comment>
<comment type="similarity">
    <text evidence="1">Belongs to the FES1 family.</text>
</comment>
<dbReference type="GO" id="GO:0000774">
    <property type="term" value="F:adenyl-nucleotide exchange factor activity"/>
    <property type="evidence" value="ECO:0007669"/>
    <property type="project" value="TreeGrafter"/>
</dbReference>
<dbReference type="InterPro" id="IPR050693">
    <property type="entry name" value="Hsp70_NEF-Inhibitors"/>
</dbReference>
<name>A0A507E5W4_9FUNG</name>
<evidence type="ECO:0000256" key="2">
    <source>
        <dbReference type="ARBA" id="ARBA00022737"/>
    </source>
</evidence>
<dbReference type="Pfam" id="PF08609">
    <property type="entry name" value="Fes1"/>
    <property type="match status" value="1"/>
</dbReference>
<proteinExistence type="inferred from homology"/>
<dbReference type="PANTHER" id="PTHR19316">
    <property type="entry name" value="PROTEIN FOLDING REGULATOR"/>
    <property type="match status" value="1"/>
</dbReference>
<dbReference type="Gene3D" id="1.25.10.10">
    <property type="entry name" value="Leucine-rich Repeat Variant"/>
    <property type="match status" value="1"/>
</dbReference>
<keyword evidence="2" id="KW-0677">Repeat</keyword>
<protein>
    <recommendedName>
        <fullName evidence="3">Nucleotide exchange factor Fes1 domain-containing protein</fullName>
    </recommendedName>
</protein>
<keyword evidence="5" id="KW-1185">Reference proteome</keyword>
<dbReference type="InterPro" id="IPR011989">
    <property type="entry name" value="ARM-like"/>
</dbReference>
<gene>
    <name evidence="4" type="ORF">PhCBS80983_g02960</name>
</gene>
<feature type="domain" description="Nucleotide exchange factor Fes1" evidence="3">
    <location>
        <begin position="7"/>
        <end position="82"/>
    </location>
</feature>
<evidence type="ECO:0000313" key="4">
    <source>
        <dbReference type="EMBL" id="TPX58685.1"/>
    </source>
</evidence>
<accession>A0A507E5W4</accession>
<dbReference type="InterPro" id="IPR016024">
    <property type="entry name" value="ARM-type_fold"/>
</dbReference>